<reference evidence="12" key="1">
    <citation type="journal article" date="2019" name="PLoS Negl. Trop. Dis.">
        <title>Revisiting the worldwide diversity of Leptospira species in the environment.</title>
        <authorList>
            <person name="Vincent A.T."/>
            <person name="Schiettekatte O."/>
            <person name="Bourhy P."/>
            <person name="Veyrier F.J."/>
            <person name="Picardeau M."/>
        </authorList>
    </citation>
    <scope>NUCLEOTIDE SEQUENCE [LARGE SCALE GENOMIC DNA]</scope>
    <source>
        <strain evidence="12">201601113</strain>
    </source>
</reference>
<keyword evidence="6 10" id="KW-0808">Transferase</keyword>
<evidence type="ECO:0000256" key="3">
    <source>
        <dbReference type="ARBA" id="ARBA00022490"/>
    </source>
</evidence>
<comment type="catalytic activity">
    <reaction evidence="9 10">
        <text>uridine(1498) in 16S rRNA + S-adenosyl-L-methionine = N(3)-methyluridine(1498) in 16S rRNA + S-adenosyl-L-homocysteine + H(+)</text>
        <dbReference type="Rhea" id="RHEA:42920"/>
        <dbReference type="Rhea" id="RHEA-COMP:10283"/>
        <dbReference type="Rhea" id="RHEA-COMP:10284"/>
        <dbReference type="ChEBI" id="CHEBI:15378"/>
        <dbReference type="ChEBI" id="CHEBI:57856"/>
        <dbReference type="ChEBI" id="CHEBI:59789"/>
        <dbReference type="ChEBI" id="CHEBI:65315"/>
        <dbReference type="ChEBI" id="CHEBI:74502"/>
        <dbReference type="EC" id="2.1.1.193"/>
    </reaction>
</comment>
<dbReference type="RefSeq" id="WP_135757269.1">
    <property type="nucleotide sequence ID" value="NZ_RQHS01000018.1"/>
</dbReference>
<organism evidence="12 13">
    <name type="scientific">Leptospira dzoumogneensis</name>
    <dbReference type="NCBI Taxonomy" id="2484904"/>
    <lineage>
        <taxon>Bacteria</taxon>
        <taxon>Pseudomonadati</taxon>
        <taxon>Spirochaetota</taxon>
        <taxon>Spirochaetia</taxon>
        <taxon>Leptospirales</taxon>
        <taxon>Leptospiraceae</taxon>
        <taxon>Leptospira</taxon>
    </lineage>
</organism>
<protein>
    <recommendedName>
        <fullName evidence="10">Ribosomal RNA small subunit methyltransferase E</fullName>
        <ecNumber evidence="10">2.1.1.193</ecNumber>
    </recommendedName>
</protein>
<dbReference type="EC" id="2.1.1.193" evidence="10"/>
<evidence type="ECO:0000256" key="2">
    <source>
        <dbReference type="ARBA" id="ARBA00005528"/>
    </source>
</evidence>
<dbReference type="NCBIfam" id="TIGR00046">
    <property type="entry name" value="RsmE family RNA methyltransferase"/>
    <property type="match status" value="1"/>
</dbReference>
<keyword evidence="7 10" id="KW-0949">S-adenosyl-L-methionine</keyword>
<keyword evidence="4 10" id="KW-0698">rRNA processing</keyword>
<dbReference type="InterPro" id="IPR029028">
    <property type="entry name" value="Alpha/beta_knot_MTases"/>
</dbReference>
<comment type="function">
    <text evidence="8 10">Specifically methylates the N3 position of the uracil ring of uridine 1498 (m3U1498) in 16S rRNA. Acts on the fully assembled 30S ribosomal subunit.</text>
</comment>
<dbReference type="EMBL" id="RQHS01000018">
    <property type="protein sequence ID" value="TGM98701.1"/>
    <property type="molecule type" value="Genomic_DNA"/>
</dbReference>
<keyword evidence="3 10" id="KW-0963">Cytoplasm</keyword>
<dbReference type="InterPro" id="IPR006700">
    <property type="entry name" value="RsmE"/>
</dbReference>
<dbReference type="SUPFAM" id="SSF75217">
    <property type="entry name" value="alpha/beta knot"/>
    <property type="match status" value="1"/>
</dbReference>
<evidence type="ECO:0000259" key="11">
    <source>
        <dbReference type="Pfam" id="PF04452"/>
    </source>
</evidence>
<evidence type="ECO:0000313" key="13">
    <source>
        <dbReference type="Proteomes" id="UP000297241"/>
    </source>
</evidence>
<dbReference type="OrthoDB" id="344692at2"/>
<evidence type="ECO:0000256" key="9">
    <source>
        <dbReference type="ARBA" id="ARBA00047944"/>
    </source>
</evidence>
<dbReference type="PANTHER" id="PTHR30027:SF3">
    <property type="entry name" value="16S RRNA (URACIL(1498)-N(3))-METHYLTRANSFERASE"/>
    <property type="match status" value="1"/>
</dbReference>
<dbReference type="GO" id="GO:0070475">
    <property type="term" value="P:rRNA base methylation"/>
    <property type="evidence" value="ECO:0007669"/>
    <property type="project" value="TreeGrafter"/>
</dbReference>
<dbReference type="CDD" id="cd18084">
    <property type="entry name" value="RsmE-like"/>
    <property type="match status" value="1"/>
</dbReference>
<dbReference type="AlphaFoldDB" id="A0A4Z1AIU5"/>
<evidence type="ECO:0000256" key="10">
    <source>
        <dbReference type="PIRNR" id="PIRNR015601"/>
    </source>
</evidence>
<comment type="similarity">
    <text evidence="2 10">Belongs to the RNA methyltransferase RsmE family.</text>
</comment>
<comment type="subcellular location">
    <subcellularLocation>
        <location evidence="1 10">Cytoplasm</location>
    </subcellularLocation>
</comment>
<evidence type="ECO:0000256" key="8">
    <source>
        <dbReference type="ARBA" id="ARBA00025699"/>
    </source>
</evidence>
<dbReference type="InterPro" id="IPR029026">
    <property type="entry name" value="tRNA_m1G_MTases_N"/>
</dbReference>
<feature type="domain" description="Ribosomal RNA small subunit methyltransferase E methyltransferase" evidence="11">
    <location>
        <begin position="78"/>
        <end position="243"/>
    </location>
</feature>
<evidence type="ECO:0000313" key="12">
    <source>
        <dbReference type="EMBL" id="TGM98701.1"/>
    </source>
</evidence>
<dbReference type="InterPro" id="IPR046886">
    <property type="entry name" value="RsmE_MTase_dom"/>
</dbReference>
<evidence type="ECO:0000256" key="7">
    <source>
        <dbReference type="ARBA" id="ARBA00022691"/>
    </source>
</evidence>
<evidence type="ECO:0000256" key="5">
    <source>
        <dbReference type="ARBA" id="ARBA00022603"/>
    </source>
</evidence>
<dbReference type="GO" id="GO:0005737">
    <property type="term" value="C:cytoplasm"/>
    <property type="evidence" value="ECO:0007669"/>
    <property type="project" value="UniProtKB-SubCell"/>
</dbReference>
<dbReference type="Gene3D" id="3.40.1280.10">
    <property type="match status" value="1"/>
</dbReference>
<dbReference type="Proteomes" id="UP000297241">
    <property type="component" value="Unassembled WGS sequence"/>
</dbReference>
<accession>A0A4Z1AIU5</accession>
<keyword evidence="13" id="KW-1185">Reference proteome</keyword>
<evidence type="ECO:0000256" key="4">
    <source>
        <dbReference type="ARBA" id="ARBA00022552"/>
    </source>
</evidence>
<evidence type="ECO:0000256" key="1">
    <source>
        <dbReference type="ARBA" id="ARBA00004496"/>
    </source>
</evidence>
<gene>
    <name evidence="12" type="ORF">EHR06_12285</name>
</gene>
<dbReference type="PANTHER" id="PTHR30027">
    <property type="entry name" value="RIBOSOMAL RNA SMALL SUBUNIT METHYLTRANSFERASE E"/>
    <property type="match status" value="1"/>
</dbReference>
<dbReference type="Pfam" id="PF04452">
    <property type="entry name" value="Methyltrans_RNA"/>
    <property type="match status" value="1"/>
</dbReference>
<proteinExistence type="inferred from homology"/>
<dbReference type="PIRSF" id="PIRSF015601">
    <property type="entry name" value="MTase_slr0722"/>
    <property type="match status" value="1"/>
</dbReference>
<evidence type="ECO:0000256" key="6">
    <source>
        <dbReference type="ARBA" id="ARBA00022679"/>
    </source>
</evidence>
<keyword evidence="5 10" id="KW-0489">Methyltransferase</keyword>
<comment type="caution">
    <text evidence="12">The sequence shown here is derived from an EMBL/GenBank/DDBJ whole genome shotgun (WGS) entry which is preliminary data.</text>
</comment>
<name>A0A4Z1AIU5_9LEPT</name>
<dbReference type="GO" id="GO:0070042">
    <property type="term" value="F:rRNA (uridine-N3-)-methyltransferase activity"/>
    <property type="evidence" value="ECO:0007669"/>
    <property type="project" value="TreeGrafter"/>
</dbReference>
<sequence length="258" mass="29426">MNYLILDPSQKTNSGEFKISNQDRIVHILKVLQKKEGDKIKSGLLNDSLGIFKILKITPQEILGSYTPIIKPKRRSPGINLIVSVQRPPTVEKILELAGVWGVQSLEFRLATLSRTEYLTSPVWKEENIKEKLILGMEQGGNVFLPKLDLGFVPPGKNIPFEKKQSISERVSSPQTFLYLDKKGKFIQEFLPLEEKEYSILVGPEPGWTKTELEIFRKYNIPGVRLSSSVLRSEQAVSFFLSQWENSVSRLEGQRIRK</sequence>